<dbReference type="InterPro" id="IPR006034">
    <property type="entry name" value="Asparaginase/glutaminase-like"/>
</dbReference>
<feature type="region of interest" description="Disordered" evidence="7">
    <location>
        <begin position="486"/>
        <end position="514"/>
    </location>
</feature>
<dbReference type="PROSITE" id="PS00917">
    <property type="entry name" value="ASN_GLN_ASE_2"/>
    <property type="match status" value="1"/>
</dbReference>
<evidence type="ECO:0000259" key="8">
    <source>
        <dbReference type="Pfam" id="PF00710"/>
    </source>
</evidence>
<evidence type="ECO:0000256" key="2">
    <source>
        <dbReference type="ARBA" id="ARBA00012920"/>
    </source>
</evidence>
<dbReference type="VEuPathDB" id="TriTrypDB:LdBPK_150440.1"/>
<accession>A0A504XX35</accession>
<dbReference type="Gene3D" id="3.40.50.40">
    <property type="match status" value="1"/>
</dbReference>
<feature type="active site" evidence="6">
    <location>
        <position position="1083"/>
    </location>
</feature>
<dbReference type="InterPro" id="IPR027475">
    <property type="entry name" value="Asparaginase/glutaminase_AS2"/>
</dbReference>
<feature type="region of interest" description="Disordered" evidence="7">
    <location>
        <begin position="628"/>
        <end position="649"/>
    </location>
</feature>
<dbReference type="EMBL" id="RHLD01000037">
    <property type="protein sequence ID" value="TPP53124.1"/>
    <property type="molecule type" value="Genomic_DNA"/>
</dbReference>
<feature type="region of interest" description="Disordered" evidence="7">
    <location>
        <begin position="572"/>
        <end position="594"/>
    </location>
</feature>
<sequence length="1364" mass="143853">MAAPSSATTAVAPGDRYLTREPCCLQCCHRSSGALVAPLAGSLEHGAATGGDAELAFPSAAAADRSVAWIAVRPYSYLFRAPVKGRWLGRGLLELFLQEFAFVPFDTTATAITAPLPLAQELASADTTSGTFHSAVVPLLLQRREASMLPSSTASPLPSTRISGGATLDRRFTLPAYIEELCDGMLWLRDREAECRAVGRRYRKALIDAVARARRSHLSACSTDGGVPTEPAATLCGIPSSETSAAPSEWAAWCRTVLWLMELPSEAEVDALLPRMLLAASVPPSGDSTVAQVTDEADTASAAAIVRCDVASVLPVLSPAAHCKAPLSAAKTLAMMVVSKPPGLPVHPSGCYRKNSVTSILEDVLGGGGDGDARRLYRIEEHYAGPATGGALPHRPYASVVHKKGGFELIRVWLRRTPCARDASAAVADGSSPVSASADETGVTAEDWAVLKTLFMREREATAQRPQPSSLQEDDDADRHDAIAVAAETGRHVKRPREAKGGDEDQSWAANAHQDTTTKVMRASSGDAAAAVPPSYTMKAFVVHRLDAATSGVLLFGLNSHTARRTAAAIANNAGGGNDTREGAGSEAPPLPLPASSSRKVYCARVHGRVHLESLAREQHHCILHTPSPLTQRTSDGLGAPDAAGASADASSATRHSAAVELLVCRPIGCLDHHNSLYWSPDAAAVAAKHKRMRQLTRGGGTASVGALAAALQAVSGAGAAQPARGTSTALSDSSRRVQQYLETLRSAKTALQVMHYDAATDQTVVKCTLGTGRTHQLRVHLASLGHPIVHDSKYIALEVHMRNLAKDGKHGLVESGEATAATGVPRTPLASEASLTRFYESRNVAASSEAIDLHAWQYTLAYDDGELVSVERLLPLSLRLVAMPASAVVMAASGKTDADSICAVTKAAGVEVSHGMAAAFANALASVNVNETDADSICAVTKAAGVEVSHGMAAAFANALASVNVNEAGIEATATPAAVSRPPAAPRPGRNTRRILVLYLGGTIGMKKNAAGALEPVAGYLTEQMREMRELRESSEIAPFDIIEYAELLDSSDMNAADYCRIAADVQVHYDEYDGFLIAHGTDTMHYTASALSFLLCNLGKPVIVTGAMVALAEPYNDARRNVVIGMMIASNPKICEVCIFFNDSLFRGNRCNKVYHTYGAFRSLNYPALGVVGATDFVLKDEHLLPQPMGALKIMSDMRGRVGCYPIDPEADVDTFVALLEQKRPRSSPCAFSVTAAPSTDDSDGAQKPLLDAVLLSLNGVGSVQGVVAQQLRRIVAVAHKHNIVVCAVARDISGTLNPSEVQRLHAISPEIVYLNDMCASAAEVKLMYLFGKGLSPAKVAAAMTQNLRGEITPLLEVHAKL</sequence>
<feature type="region of interest" description="Disordered" evidence="7">
    <location>
        <begin position="459"/>
        <end position="478"/>
    </location>
</feature>
<evidence type="ECO:0000313" key="11">
    <source>
        <dbReference type="Proteomes" id="UP000318821"/>
    </source>
</evidence>
<reference evidence="11" key="1">
    <citation type="submission" date="2019-02" db="EMBL/GenBank/DDBJ databases">
        <title>FDA dAtabase for Regulatory Grade micrObial Sequences (FDA-ARGOS): Supporting development and validation of Infectious Disease Dx tests.</title>
        <authorList>
            <person name="Duncan R."/>
            <person name="Fisher C."/>
            <person name="Tallon L."/>
            <person name="Sadzewicz L."/>
            <person name="Sengamalay N."/>
            <person name="Ott S."/>
            <person name="Godinez A."/>
            <person name="Nagaraj S."/>
            <person name="Vavikolanu K."/>
            <person name="Vyas G."/>
            <person name="Nadendla S."/>
            <person name="Aluvathingal J."/>
            <person name="Sichtig H."/>
        </authorList>
    </citation>
    <scope>NUCLEOTIDE SEQUENCE [LARGE SCALE GENOMIC DNA]</scope>
    <source>
        <strain evidence="11">FDAARGOS_360</strain>
    </source>
</reference>
<dbReference type="GO" id="GO:0004067">
    <property type="term" value="F:asparaginase activity"/>
    <property type="evidence" value="ECO:0007669"/>
    <property type="project" value="UniProtKB-UniRule"/>
</dbReference>
<proteinExistence type="inferred from homology"/>
<dbReference type="GO" id="GO:0003723">
    <property type="term" value="F:RNA binding"/>
    <property type="evidence" value="ECO:0007669"/>
    <property type="project" value="InterPro"/>
</dbReference>
<dbReference type="InterPro" id="IPR041725">
    <property type="entry name" value="L-asparaginase_I"/>
</dbReference>
<evidence type="ECO:0000256" key="6">
    <source>
        <dbReference type="PROSITE-ProRule" id="PRU10100"/>
    </source>
</evidence>
<dbReference type="InterPro" id="IPR037152">
    <property type="entry name" value="L-asparaginase_N_sf"/>
</dbReference>
<organism evidence="10 11">
    <name type="scientific">Leishmania donovani</name>
    <dbReference type="NCBI Taxonomy" id="5661"/>
    <lineage>
        <taxon>Eukaryota</taxon>
        <taxon>Discoba</taxon>
        <taxon>Euglenozoa</taxon>
        <taxon>Kinetoplastea</taxon>
        <taxon>Metakinetoplastina</taxon>
        <taxon>Trypanosomatida</taxon>
        <taxon>Trypanosomatidae</taxon>
        <taxon>Leishmaniinae</taxon>
        <taxon>Leishmania</taxon>
    </lineage>
</organism>
<dbReference type="SMART" id="SM00870">
    <property type="entry name" value="Asparaginase"/>
    <property type="match status" value="1"/>
</dbReference>
<dbReference type="GO" id="GO:0009982">
    <property type="term" value="F:pseudouridine synthase activity"/>
    <property type="evidence" value="ECO:0007669"/>
    <property type="project" value="InterPro"/>
</dbReference>
<dbReference type="VEuPathDB" id="TriTrypDB:LdBPK_150410.1"/>
<dbReference type="InterPro" id="IPR036152">
    <property type="entry name" value="Asp/glu_Ase-like_sf"/>
</dbReference>
<dbReference type="VEuPathDB" id="TriTrypDB:LdCL_150009000"/>
<dbReference type="Gene3D" id="3.40.50.1170">
    <property type="entry name" value="L-asparaginase, N-terminal domain"/>
    <property type="match status" value="1"/>
</dbReference>
<name>A0A504XX35_LEIDO</name>
<dbReference type="PIRSF" id="PIRSF001220">
    <property type="entry name" value="L-ASNase_gatD"/>
    <property type="match status" value="1"/>
</dbReference>
<dbReference type="Proteomes" id="UP000318821">
    <property type="component" value="Unassembled WGS sequence"/>
</dbReference>
<evidence type="ECO:0000256" key="3">
    <source>
        <dbReference type="ARBA" id="ARBA00049366"/>
    </source>
</evidence>
<dbReference type="GO" id="GO:0009066">
    <property type="term" value="P:aspartate family amino acid metabolic process"/>
    <property type="evidence" value="ECO:0007669"/>
    <property type="project" value="UniProtKB-ARBA"/>
</dbReference>
<comment type="caution">
    <text evidence="10">The sequence shown here is derived from an EMBL/GenBank/DDBJ whole genome shotgun (WGS) entry which is preliminary data.</text>
</comment>
<dbReference type="PIRSF" id="PIRSF500176">
    <property type="entry name" value="L_ASNase"/>
    <property type="match status" value="1"/>
</dbReference>
<dbReference type="VEuPathDB" id="TriTrypDB:LDHU3_15.0510"/>
<comment type="catalytic activity">
    <reaction evidence="3">
        <text>L-asparagine + H2O = L-aspartate + NH4(+)</text>
        <dbReference type="Rhea" id="RHEA:21016"/>
        <dbReference type="ChEBI" id="CHEBI:15377"/>
        <dbReference type="ChEBI" id="CHEBI:28938"/>
        <dbReference type="ChEBI" id="CHEBI:29991"/>
        <dbReference type="ChEBI" id="CHEBI:58048"/>
        <dbReference type="EC" id="3.5.1.1"/>
    </reaction>
</comment>
<dbReference type="PRINTS" id="PR00139">
    <property type="entry name" value="ASNGLNASE"/>
</dbReference>
<dbReference type="FunFam" id="3.40.50.1170:FF:000001">
    <property type="entry name" value="L-asparaginase 2"/>
    <property type="match status" value="1"/>
</dbReference>
<dbReference type="CDD" id="cd08963">
    <property type="entry name" value="L-asparaginase_I"/>
    <property type="match status" value="1"/>
</dbReference>
<dbReference type="Pfam" id="PF00849">
    <property type="entry name" value="PseudoU_synth_2"/>
    <property type="match status" value="1"/>
</dbReference>
<feature type="active site" description="O-isoaspartyl threonine intermediate" evidence="4">
    <location>
        <position position="1004"/>
    </location>
</feature>
<evidence type="ECO:0000256" key="7">
    <source>
        <dbReference type="SAM" id="MobiDB-lite"/>
    </source>
</evidence>
<dbReference type="SFLD" id="SFLDS00057">
    <property type="entry name" value="Glutaminase/Asparaginase"/>
    <property type="match status" value="1"/>
</dbReference>
<dbReference type="PANTHER" id="PTHR11707:SF28">
    <property type="entry name" value="60 KDA LYSOPHOSPHOLIPASE"/>
    <property type="match status" value="1"/>
</dbReference>
<dbReference type="VEuPathDB" id="TriTrypDB:LdCL_150009300"/>
<dbReference type="InterPro" id="IPR020103">
    <property type="entry name" value="PsdUridine_synth_cat_dom_sf"/>
</dbReference>
<evidence type="ECO:0000256" key="1">
    <source>
        <dbReference type="ARBA" id="ARBA00010518"/>
    </source>
</evidence>
<dbReference type="InterPro" id="IPR006224">
    <property type="entry name" value="PsdUridine_synth_RluA-like_CS"/>
</dbReference>
<dbReference type="InterPro" id="IPR027474">
    <property type="entry name" value="L-asparaginase_N"/>
</dbReference>
<dbReference type="SUPFAM" id="SSF55120">
    <property type="entry name" value="Pseudouridine synthase"/>
    <property type="match status" value="1"/>
</dbReference>
<feature type="binding site" evidence="5">
    <location>
        <position position="1052"/>
    </location>
    <ligand>
        <name>substrate</name>
    </ligand>
</feature>
<protein>
    <recommendedName>
        <fullName evidence="2">asparaginase</fullName>
        <ecNumber evidence="2">3.5.1.1</ecNumber>
    </recommendedName>
</protein>
<feature type="domain" description="Pseudouridine synthase RsuA/RluA-like" evidence="9">
    <location>
        <begin position="734"/>
        <end position="784"/>
    </location>
</feature>
<gene>
    <name evidence="10" type="ORF">CGC20_30100</name>
</gene>
<dbReference type="PROSITE" id="PS51732">
    <property type="entry name" value="ASN_GLN_ASE_3"/>
    <property type="match status" value="1"/>
</dbReference>
<dbReference type="EC" id="3.5.1.1" evidence="2"/>
<feature type="domain" description="L-asparaginase N-terminal" evidence="8">
    <location>
        <begin position="995"/>
        <end position="1178"/>
    </location>
</feature>
<dbReference type="PROSITE" id="PS01129">
    <property type="entry name" value="PSI_RLU"/>
    <property type="match status" value="1"/>
</dbReference>
<feature type="binding site" evidence="5">
    <location>
        <begin position="1083"/>
        <end position="1084"/>
    </location>
    <ligand>
        <name>substrate</name>
    </ligand>
</feature>
<feature type="compositionally biased region" description="Low complexity" evidence="7">
    <location>
        <begin position="635"/>
        <end position="649"/>
    </location>
</feature>
<evidence type="ECO:0000256" key="4">
    <source>
        <dbReference type="PIRSR" id="PIRSR001220-1"/>
    </source>
</evidence>
<evidence type="ECO:0000256" key="5">
    <source>
        <dbReference type="PIRSR" id="PIRSR001220-2"/>
    </source>
</evidence>
<evidence type="ECO:0000259" key="9">
    <source>
        <dbReference type="Pfam" id="PF00849"/>
    </source>
</evidence>
<dbReference type="SUPFAM" id="SSF53774">
    <property type="entry name" value="Glutaminase/Asparaginase"/>
    <property type="match status" value="1"/>
</dbReference>
<dbReference type="PANTHER" id="PTHR11707">
    <property type="entry name" value="L-ASPARAGINASE"/>
    <property type="match status" value="1"/>
</dbReference>
<dbReference type="InterPro" id="IPR027473">
    <property type="entry name" value="L-asparaginase_C"/>
</dbReference>
<dbReference type="Pfam" id="PF00710">
    <property type="entry name" value="Asparaginase"/>
    <property type="match status" value="1"/>
</dbReference>
<dbReference type="FunFam" id="3.40.50.40:FF:000010">
    <property type="entry name" value="Cytoplasmic l-asparaginase i-like protein"/>
    <property type="match status" value="1"/>
</dbReference>
<dbReference type="InterPro" id="IPR006145">
    <property type="entry name" value="PsdUridine_synth_RsuA/RluA"/>
</dbReference>
<evidence type="ECO:0000313" key="10">
    <source>
        <dbReference type="EMBL" id="TPP53124.1"/>
    </source>
</evidence>
<dbReference type="VEuPathDB" id="TriTrypDB:LDHU3_15.0540"/>
<dbReference type="GO" id="GO:0001522">
    <property type="term" value="P:pseudouridine synthesis"/>
    <property type="evidence" value="ECO:0007669"/>
    <property type="project" value="InterPro"/>
</dbReference>
<dbReference type="Gene3D" id="3.30.2350.10">
    <property type="entry name" value="Pseudouridine synthase"/>
    <property type="match status" value="2"/>
</dbReference>
<comment type="similarity">
    <text evidence="1">Belongs to the asparaginase 1 family.</text>
</comment>